<dbReference type="SUPFAM" id="SSF53850">
    <property type="entry name" value="Periplasmic binding protein-like II"/>
    <property type="match status" value="1"/>
</dbReference>
<name>A0A6G3X1C8_9ACTN</name>
<feature type="domain" description="Solute-binding protein family 5" evidence="1">
    <location>
        <begin position="5"/>
        <end position="67"/>
    </location>
</feature>
<evidence type="ECO:0000259" key="1">
    <source>
        <dbReference type="Pfam" id="PF00496"/>
    </source>
</evidence>
<evidence type="ECO:0000313" key="2">
    <source>
        <dbReference type="EMBL" id="NEE11473.1"/>
    </source>
</evidence>
<dbReference type="Gene3D" id="3.10.105.10">
    <property type="entry name" value="Dipeptide-binding Protein, Domain 3"/>
    <property type="match status" value="1"/>
</dbReference>
<dbReference type="EMBL" id="JAAGMN010003615">
    <property type="protein sequence ID" value="NEE11473.1"/>
    <property type="molecule type" value="Genomic_DNA"/>
</dbReference>
<reference evidence="2" key="1">
    <citation type="submission" date="2020-01" db="EMBL/GenBank/DDBJ databases">
        <title>Insect and environment-associated Actinomycetes.</title>
        <authorList>
            <person name="Currrie C."/>
            <person name="Chevrette M."/>
            <person name="Carlson C."/>
            <person name="Stubbendieck R."/>
            <person name="Wendt-Pienkowski E."/>
        </authorList>
    </citation>
    <scope>NUCLEOTIDE SEQUENCE</scope>
    <source>
        <strain evidence="2">SID7499</strain>
    </source>
</reference>
<dbReference type="Pfam" id="PF00496">
    <property type="entry name" value="SBP_bac_5"/>
    <property type="match status" value="1"/>
</dbReference>
<organism evidence="2">
    <name type="scientific">Streptomyces sp. SID7499</name>
    <dbReference type="NCBI Taxonomy" id="2706086"/>
    <lineage>
        <taxon>Bacteria</taxon>
        <taxon>Bacillati</taxon>
        <taxon>Actinomycetota</taxon>
        <taxon>Actinomycetes</taxon>
        <taxon>Kitasatosporales</taxon>
        <taxon>Streptomycetaceae</taxon>
        <taxon>Streptomyces</taxon>
    </lineage>
</organism>
<gene>
    <name evidence="2" type="ORF">G3M58_34065</name>
</gene>
<feature type="non-terminal residue" evidence="2">
    <location>
        <position position="67"/>
    </location>
</feature>
<comment type="caution">
    <text evidence="2">The sequence shown here is derived from an EMBL/GenBank/DDBJ whole genome shotgun (WGS) entry which is preliminary data.</text>
</comment>
<feature type="non-terminal residue" evidence="2">
    <location>
        <position position="1"/>
    </location>
</feature>
<proteinExistence type="predicted"/>
<sequence>KFTLHYTSDHYGPATAEEFKAIQQQLNRSGLFDVSVRGEEWSQYRPEQKRGDYAAYGMGWFPDFPDP</sequence>
<dbReference type="AlphaFoldDB" id="A0A6G3X1C8"/>
<protein>
    <submittedName>
        <fullName evidence="2">Peptide-binding protein</fullName>
    </submittedName>
</protein>
<dbReference type="InterPro" id="IPR000914">
    <property type="entry name" value="SBP_5_dom"/>
</dbReference>
<accession>A0A6G3X1C8</accession>